<dbReference type="AlphaFoldDB" id="A0A7C9FSX6"/>
<dbReference type="PANTHER" id="PTHR44103">
    <property type="entry name" value="PROPROTEIN CONVERTASE P"/>
    <property type="match status" value="1"/>
</dbReference>
<dbReference type="Proteomes" id="UP000479293">
    <property type="component" value="Unassembled WGS sequence"/>
</dbReference>
<name>A0A7C9FSX6_9BACT</name>
<dbReference type="InterPro" id="IPR013517">
    <property type="entry name" value="FG-GAP"/>
</dbReference>
<proteinExistence type="predicted"/>
<keyword evidence="1 4" id="KW-0479">Metal-binding</keyword>
<dbReference type="PANTHER" id="PTHR44103:SF1">
    <property type="entry name" value="PROPROTEIN CONVERTASE P"/>
    <property type="match status" value="1"/>
</dbReference>
<dbReference type="GO" id="GO:0020037">
    <property type="term" value="F:heme binding"/>
    <property type="evidence" value="ECO:0007669"/>
    <property type="project" value="InterPro"/>
</dbReference>
<dbReference type="EMBL" id="WHLY01000002">
    <property type="protein sequence ID" value="MPR35892.1"/>
    <property type="molecule type" value="Genomic_DNA"/>
</dbReference>
<evidence type="ECO:0000256" key="1">
    <source>
        <dbReference type="ARBA" id="ARBA00022723"/>
    </source>
</evidence>
<evidence type="ECO:0000256" key="3">
    <source>
        <dbReference type="ARBA" id="ARBA00023004"/>
    </source>
</evidence>
<dbReference type="GO" id="GO:0046872">
    <property type="term" value="F:metal ion binding"/>
    <property type="evidence" value="ECO:0007669"/>
    <property type="project" value="UniProtKB-KW"/>
</dbReference>
<evidence type="ECO:0000256" key="2">
    <source>
        <dbReference type="ARBA" id="ARBA00022729"/>
    </source>
</evidence>
<sequence>MTLRFSFCVMLYVFAACTAKKQNEKPEIEDIPASGLSGKELSIAHCSRCHGYVNPELLPKSSWQEVLPAMGHRMGIYSSGSRPDSLFDGGTSGARVREADIFPEKPILAREDWIQLVNYYLDNAPDTIPPPLRKSPIRIGLKHFKYKEIAVSHRPALTSLVKILPNRRGIVYGDGKSGRNLLTFLDADLRENYSLPLQSTPVQFYEKDSAIYLTTVGKGVFPTDAAEGTLQRLTKNGAAPGYQPGAVAIQYLRRPVSMAYGDLNQDGLDDVVACEFGNQTGQLAWYPSNGRGGYDNKRILREKPGAITAIVKDANRDGLLDIYVLMAQGDEGVFLYENQGKGTFREKRLLSFLPLNGSQYIELADFNKDGFDDIVYVCGDNADKTPIQKNYHGIYIYLNDGKSNFTQSYFYPLNGAYKAMVRDYDLDGDLDIAAISFFPDYLRYPEESFIYLQNKGNLKFDDYSFPEAAKGRWVVMDAGDLDADGDVDLVLGSFVYFLPQGDTTGLGKKWLSTSPSVIVLENTIR</sequence>
<evidence type="ECO:0000259" key="5">
    <source>
        <dbReference type="PROSITE" id="PS51007"/>
    </source>
</evidence>
<reference evidence="6 7" key="1">
    <citation type="submission" date="2019-10" db="EMBL/GenBank/DDBJ databases">
        <title>Draft Genome Sequence of Cytophagaceae sp. SJW1-29.</title>
        <authorList>
            <person name="Choi A."/>
        </authorList>
    </citation>
    <scope>NUCLEOTIDE SEQUENCE [LARGE SCALE GENOMIC DNA]</scope>
    <source>
        <strain evidence="6 7">SJW1-29</strain>
    </source>
</reference>
<dbReference type="InterPro" id="IPR028994">
    <property type="entry name" value="Integrin_alpha_N"/>
</dbReference>
<dbReference type="SUPFAM" id="SSF69318">
    <property type="entry name" value="Integrin alpha N-terminal domain"/>
    <property type="match status" value="1"/>
</dbReference>
<feature type="domain" description="Cytochrome c" evidence="5">
    <location>
        <begin position="33"/>
        <end position="124"/>
    </location>
</feature>
<evidence type="ECO:0000313" key="6">
    <source>
        <dbReference type="EMBL" id="MPR35892.1"/>
    </source>
</evidence>
<dbReference type="PROSITE" id="PS51257">
    <property type="entry name" value="PROKAR_LIPOPROTEIN"/>
    <property type="match status" value="1"/>
</dbReference>
<dbReference type="RefSeq" id="WP_152763338.1">
    <property type="nucleotide sequence ID" value="NZ_WHLY01000002.1"/>
</dbReference>
<protein>
    <submittedName>
        <fullName evidence="6">VCBS repeat-containing protein</fullName>
    </submittedName>
</protein>
<evidence type="ECO:0000313" key="7">
    <source>
        <dbReference type="Proteomes" id="UP000479293"/>
    </source>
</evidence>
<dbReference type="InterPro" id="IPR009056">
    <property type="entry name" value="Cyt_c-like_dom"/>
</dbReference>
<dbReference type="PROSITE" id="PS51007">
    <property type="entry name" value="CYTC"/>
    <property type="match status" value="1"/>
</dbReference>
<keyword evidence="2" id="KW-0732">Signal</keyword>
<keyword evidence="4" id="KW-0349">Heme</keyword>
<keyword evidence="3 4" id="KW-0408">Iron</keyword>
<accession>A0A7C9FSX6</accession>
<evidence type="ECO:0000256" key="4">
    <source>
        <dbReference type="PROSITE-ProRule" id="PRU00433"/>
    </source>
</evidence>
<gene>
    <name evidence="6" type="ORF">GBK04_21700</name>
</gene>
<dbReference type="GO" id="GO:0009055">
    <property type="term" value="F:electron transfer activity"/>
    <property type="evidence" value="ECO:0007669"/>
    <property type="project" value="InterPro"/>
</dbReference>
<organism evidence="6 7">
    <name type="scientific">Salmonirosea aquatica</name>
    <dbReference type="NCBI Taxonomy" id="2654236"/>
    <lineage>
        <taxon>Bacteria</taxon>
        <taxon>Pseudomonadati</taxon>
        <taxon>Bacteroidota</taxon>
        <taxon>Cytophagia</taxon>
        <taxon>Cytophagales</taxon>
        <taxon>Spirosomataceae</taxon>
        <taxon>Salmonirosea</taxon>
    </lineage>
</organism>
<keyword evidence="7" id="KW-1185">Reference proteome</keyword>
<comment type="caution">
    <text evidence="6">The sequence shown here is derived from an EMBL/GenBank/DDBJ whole genome shotgun (WGS) entry which is preliminary data.</text>
</comment>
<dbReference type="Pfam" id="PF13517">
    <property type="entry name" value="FG-GAP_3"/>
    <property type="match status" value="2"/>
</dbReference>
<dbReference type="Gene3D" id="2.130.10.130">
    <property type="entry name" value="Integrin alpha, N-terminal"/>
    <property type="match status" value="2"/>
</dbReference>